<sequence>FCSTFLLNRHLLIMGIQITEHYGFRTSHNELIALATYVSEFSKNTYLTNNWINENYDEVKNLKKYLKLEFHREYEIGQEVSHYLKNNMNQDIDEFVECIICICMIKYFAHSGEDLTIAVIIAHGYSTASSIAEAANRMLNSYIFDAIDMPLDVDVQTITRKINDYIAHVGNISKLYLLVDMGSLEEIYQGLDTSNADIALVNNINTKCALEIGQGIKLNKTVTEVIDSILKENIYKTHIELKKKKDPIVICSCASGVGTANKIKEILFNSLPEDSNLKIITYDYPALIRKQVYDQLMNDYEVVCVIGTLDPNIESMKYIGIQELIINEGQNAIEVYFGKYMTQAQMEVFEKNILRNFTLSNVMNNLTILNPDKLLEHVAKGIDHLQNILHKRFKNRTCFGLYVHICCLVERLVTRQAISNFTDQDFKEKHQEFIDQVNISMKEVKTYYNVEIPDEEIEYIYNYIIND</sequence>
<accession>A0ABS6NE10</accession>
<evidence type="ECO:0000313" key="3">
    <source>
        <dbReference type="EMBL" id="MBV3392168.1"/>
    </source>
</evidence>
<feature type="non-terminal residue" evidence="3">
    <location>
        <position position="1"/>
    </location>
</feature>
<evidence type="ECO:0000259" key="2">
    <source>
        <dbReference type="PROSITE" id="PS51372"/>
    </source>
</evidence>
<feature type="domain" description="PTS EIIA type-4" evidence="1">
    <location>
        <begin position="115"/>
        <end position="234"/>
    </location>
</feature>
<name>A0ABS6NE10_9FIRM</name>
<dbReference type="Proteomes" id="UP001197492">
    <property type="component" value="Unassembled WGS sequence"/>
</dbReference>
<keyword evidence="4" id="KW-1185">Reference proteome</keyword>
<organism evidence="3 4">
    <name type="scientific">Catenibacterium mitsuokai</name>
    <dbReference type="NCBI Taxonomy" id="100886"/>
    <lineage>
        <taxon>Bacteria</taxon>
        <taxon>Bacillati</taxon>
        <taxon>Bacillota</taxon>
        <taxon>Erysipelotrichia</taxon>
        <taxon>Erysipelotrichales</taxon>
        <taxon>Coprobacillaceae</taxon>
        <taxon>Catenibacterium</taxon>
    </lineage>
</organism>
<reference evidence="3 4" key="1">
    <citation type="submission" date="2021-06" db="EMBL/GenBank/DDBJ databases">
        <title>Collection of gut derived symbiotic bacterial strains cultured from healthy donors.</title>
        <authorList>
            <person name="Lin H."/>
            <person name="Littmann E."/>
            <person name="Pamer E.G."/>
        </authorList>
    </citation>
    <scope>NUCLEOTIDE SEQUENCE [LARGE SCALE GENOMIC DNA]</scope>
    <source>
        <strain evidence="3 4">MSK.21.70</strain>
    </source>
</reference>
<dbReference type="InterPro" id="IPR011608">
    <property type="entry name" value="PRD"/>
</dbReference>
<dbReference type="InterPro" id="IPR004701">
    <property type="entry name" value="PTS_EIIA_man-typ"/>
</dbReference>
<evidence type="ECO:0000259" key="1">
    <source>
        <dbReference type="PROSITE" id="PS51096"/>
    </source>
</evidence>
<comment type="caution">
    <text evidence="3">The sequence shown here is derived from an EMBL/GenBank/DDBJ whole genome shotgun (WGS) entry which is preliminary data.</text>
</comment>
<protein>
    <submittedName>
        <fullName evidence="3">PRD domain-containing protein</fullName>
    </submittedName>
</protein>
<dbReference type="PROSITE" id="PS51096">
    <property type="entry name" value="PTS_EIIA_TYPE_4"/>
    <property type="match status" value="1"/>
</dbReference>
<gene>
    <name evidence="3" type="ORF">KSW06_02665</name>
</gene>
<dbReference type="Pfam" id="PF00874">
    <property type="entry name" value="PRD"/>
    <property type="match status" value="1"/>
</dbReference>
<feature type="domain" description="PRD" evidence="2">
    <location>
        <begin position="369"/>
        <end position="467"/>
    </location>
</feature>
<dbReference type="RefSeq" id="WP_217751808.1">
    <property type="nucleotide sequence ID" value="NZ_JAHOEL010000011.1"/>
</dbReference>
<dbReference type="Pfam" id="PF03610">
    <property type="entry name" value="EIIA-man"/>
    <property type="match status" value="1"/>
</dbReference>
<dbReference type="PROSITE" id="PS51372">
    <property type="entry name" value="PRD_2"/>
    <property type="match status" value="1"/>
</dbReference>
<dbReference type="EMBL" id="JAHOEL010000011">
    <property type="protein sequence ID" value="MBV3392168.1"/>
    <property type="molecule type" value="Genomic_DNA"/>
</dbReference>
<evidence type="ECO:0000313" key="4">
    <source>
        <dbReference type="Proteomes" id="UP001197492"/>
    </source>
</evidence>
<proteinExistence type="predicted"/>